<dbReference type="GO" id="GO:0006364">
    <property type="term" value="P:rRNA processing"/>
    <property type="evidence" value="ECO:0007669"/>
    <property type="project" value="UniProtKB-KW"/>
</dbReference>
<evidence type="ECO:0000313" key="8">
    <source>
        <dbReference type="EMBL" id="CAB4966959.1"/>
    </source>
</evidence>
<reference evidence="8" key="1">
    <citation type="submission" date="2020-05" db="EMBL/GenBank/DDBJ databases">
        <authorList>
            <person name="Chiriac C."/>
            <person name="Salcher M."/>
            <person name="Ghai R."/>
            <person name="Kavagutti S V."/>
        </authorList>
    </citation>
    <scope>NUCLEOTIDE SEQUENCE</scope>
</reference>
<evidence type="ECO:0000259" key="7">
    <source>
        <dbReference type="Pfam" id="PF24986"/>
    </source>
</evidence>
<evidence type="ECO:0000256" key="2">
    <source>
        <dbReference type="ARBA" id="ARBA00022517"/>
    </source>
</evidence>
<dbReference type="GO" id="GO:0005840">
    <property type="term" value="C:ribosome"/>
    <property type="evidence" value="ECO:0007669"/>
    <property type="project" value="InterPro"/>
</dbReference>
<keyword evidence="3" id="KW-0698">rRNA processing</keyword>
<dbReference type="AlphaFoldDB" id="A0A6J7LMF9"/>
<dbReference type="InterPro" id="IPR036976">
    <property type="entry name" value="RimM_N_sf"/>
</dbReference>
<feature type="domain" description="Ribosome maturation factor RimM PRC barrel" evidence="7">
    <location>
        <begin position="112"/>
        <end position="179"/>
    </location>
</feature>
<dbReference type="HAMAP" id="MF_00014">
    <property type="entry name" value="Ribosome_mat_RimM"/>
    <property type="match status" value="1"/>
</dbReference>
<sequence>MSDNQPGEIEVVVGRIGKPHGIRGEVTLDVRTDEPDRRFAPGTTLRAEAPAGADRRPASLTVARARWHQSTLLVTFEELADRNAAEAARGTVLHATIGPDDMPEDPDEYYDHQLVGLDVVDLDGTHLGQVKALVHGSAQDLLTVRTPDGRDTLVPFVSALVPEVDLDAGRIVVADRPGLVTPFPDDSDGQDPAP</sequence>
<evidence type="ECO:0000256" key="5">
    <source>
        <dbReference type="SAM" id="MobiDB-lite"/>
    </source>
</evidence>
<dbReference type="PANTHER" id="PTHR33692:SF1">
    <property type="entry name" value="RIBOSOME MATURATION FACTOR RIMM"/>
    <property type="match status" value="1"/>
</dbReference>
<feature type="domain" description="RimM N-terminal" evidence="6">
    <location>
        <begin position="12"/>
        <end position="95"/>
    </location>
</feature>
<gene>
    <name evidence="8" type="ORF">UFOPK3662_03937</name>
</gene>
<dbReference type="SUPFAM" id="SSF50447">
    <property type="entry name" value="Translation proteins"/>
    <property type="match status" value="1"/>
</dbReference>
<accession>A0A6J7LMF9</accession>
<dbReference type="InterPro" id="IPR011033">
    <property type="entry name" value="PRC_barrel-like_sf"/>
</dbReference>
<protein>
    <submittedName>
        <fullName evidence="8">Unannotated protein</fullName>
    </submittedName>
</protein>
<dbReference type="PANTHER" id="PTHR33692">
    <property type="entry name" value="RIBOSOME MATURATION FACTOR RIMM"/>
    <property type="match status" value="1"/>
</dbReference>
<evidence type="ECO:0000256" key="1">
    <source>
        <dbReference type="ARBA" id="ARBA00022490"/>
    </source>
</evidence>
<evidence type="ECO:0000256" key="3">
    <source>
        <dbReference type="ARBA" id="ARBA00022552"/>
    </source>
</evidence>
<organism evidence="8">
    <name type="scientific">freshwater metagenome</name>
    <dbReference type="NCBI Taxonomy" id="449393"/>
    <lineage>
        <taxon>unclassified sequences</taxon>
        <taxon>metagenomes</taxon>
        <taxon>ecological metagenomes</taxon>
    </lineage>
</organism>
<dbReference type="InterPro" id="IPR056792">
    <property type="entry name" value="PRC_RimM"/>
</dbReference>
<dbReference type="SUPFAM" id="SSF50346">
    <property type="entry name" value="PRC-barrel domain"/>
    <property type="match status" value="1"/>
</dbReference>
<dbReference type="Pfam" id="PF24986">
    <property type="entry name" value="PRC_RimM"/>
    <property type="match status" value="1"/>
</dbReference>
<dbReference type="Gene3D" id="2.30.30.240">
    <property type="entry name" value="PRC-barrel domain"/>
    <property type="match status" value="1"/>
</dbReference>
<dbReference type="NCBIfam" id="TIGR02273">
    <property type="entry name" value="16S_RimM"/>
    <property type="match status" value="1"/>
</dbReference>
<keyword evidence="4" id="KW-0143">Chaperone</keyword>
<dbReference type="EMBL" id="CAFBMW010000067">
    <property type="protein sequence ID" value="CAB4966959.1"/>
    <property type="molecule type" value="Genomic_DNA"/>
</dbReference>
<proteinExistence type="inferred from homology"/>
<dbReference type="InterPro" id="IPR009000">
    <property type="entry name" value="Transl_B-barrel_sf"/>
</dbReference>
<feature type="region of interest" description="Disordered" evidence="5">
    <location>
        <begin position="31"/>
        <end position="53"/>
    </location>
</feature>
<dbReference type="Pfam" id="PF01782">
    <property type="entry name" value="RimM"/>
    <property type="match status" value="1"/>
</dbReference>
<dbReference type="InterPro" id="IPR002676">
    <property type="entry name" value="RimM_N"/>
</dbReference>
<evidence type="ECO:0000256" key="4">
    <source>
        <dbReference type="ARBA" id="ARBA00023186"/>
    </source>
</evidence>
<dbReference type="GO" id="GO:0043022">
    <property type="term" value="F:ribosome binding"/>
    <property type="evidence" value="ECO:0007669"/>
    <property type="project" value="InterPro"/>
</dbReference>
<keyword evidence="1" id="KW-0963">Cytoplasm</keyword>
<keyword evidence="2" id="KW-0690">Ribosome biogenesis</keyword>
<dbReference type="InterPro" id="IPR011961">
    <property type="entry name" value="RimM"/>
</dbReference>
<evidence type="ECO:0000259" key="6">
    <source>
        <dbReference type="Pfam" id="PF01782"/>
    </source>
</evidence>
<name>A0A6J7LMF9_9ZZZZ</name>
<dbReference type="Gene3D" id="2.40.30.60">
    <property type="entry name" value="RimM"/>
    <property type="match status" value="1"/>
</dbReference>